<keyword evidence="2" id="KW-1185">Reference proteome</keyword>
<sequence length="79" mass="9293">MSDNHNDDPELPLELLPYKAYVERLRELQVASKKLGLEIPMSPEERDALWLSLPITTRRRLKRMQARVIEFPHGPHEGY</sequence>
<organism evidence="1 2">
    <name type="scientific">Candidatus Acidiferrum panamense</name>
    <dbReference type="NCBI Taxonomy" id="2741543"/>
    <lineage>
        <taxon>Bacteria</taxon>
        <taxon>Pseudomonadati</taxon>
        <taxon>Acidobacteriota</taxon>
        <taxon>Terriglobia</taxon>
        <taxon>Candidatus Acidiferrales</taxon>
        <taxon>Candidatus Acidiferrum</taxon>
    </lineage>
</organism>
<protein>
    <submittedName>
        <fullName evidence="1">Uncharacterized protein</fullName>
    </submittedName>
</protein>
<accession>A0A7V8NX97</accession>
<dbReference type="EMBL" id="JACDQQ010002856">
    <property type="protein sequence ID" value="MBA0089142.1"/>
    <property type="molecule type" value="Genomic_DNA"/>
</dbReference>
<dbReference type="AlphaFoldDB" id="A0A7V8NX97"/>
<proteinExistence type="predicted"/>
<dbReference type="Proteomes" id="UP000567293">
    <property type="component" value="Unassembled WGS sequence"/>
</dbReference>
<evidence type="ECO:0000313" key="1">
    <source>
        <dbReference type="EMBL" id="MBA0089142.1"/>
    </source>
</evidence>
<evidence type="ECO:0000313" key="2">
    <source>
        <dbReference type="Proteomes" id="UP000567293"/>
    </source>
</evidence>
<gene>
    <name evidence="1" type="ORF">HRJ53_29480</name>
</gene>
<name>A0A7V8NX97_9BACT</name>
<reference evidence="1" key="1">
    <citation type="submission" date="2020-06" db="EMBL/GenBank/DDBJ databases">
        <title>Legume-microbial interactions unlock mineral nutrients during tropical forest succession.</title>
        <authorList>
            <person name="Epihov D.Z."/>
        </authorList>
    </citation>
    <scope>NUCLEOTIDE SEQUENCE [LARGE SCALE GENOMIC DNA]</scope>
    <source>
        <strain evidence="1">Pan2503</strain>
    </source>
</reference>
<comment type="caution">
    <text evidence="1">The sequence shown here is derived from an EMBL/GenBank/DDBJ whole genome shotgun (WGS) entry which is preliminary data.</text>
</comment>